<dbReference type="RefSeq" id="WP_103954462.1">
    <property type="nucleotide sequence ID" value="NZ_FNVT01000001.1"/>
</dbReference>
<gene>
    <name evidence="3" type="ORF">SAMN05444920_101983</name>
</gene>
<dbReference type="InterPro" id="IPR056726">
    <property type="entry name" value="DUF7824"/>
</dbReference>
<dbReference type="Pfam" id="PF25148">
    <property type="entry name" value="DUF7824"/>
    <property type="match status" value="1"/>
</dbReference>
<evidence type="ECO:0000259" key="2">
    <source>
        <dbReference type="Pfam" id="PF25148"/>
    </source>
</evidence>
<feature type="region of interest" description="Disordered" evidence="1">
    <location>
        <begin position="849"/>
        <end position="938"/>
    </location>
</feature>
<feature type="compositionally biased region" description="Low complexity" evidence="1">
    <location>
        <begin position="849"/>
        <end position="880"/>
    </location>
</feature>
<protein>
    <recommendedName>
        <fullName evidence="2">DUF7824 domain-containing protein</fullName>
    </recommendedName>
</protein>
<dbReference type="OrthoDB" id="3245799at2"/>
<evidence type="ECO:0000313" key="3">
    <source>
        <dbReference type="EMBL" id="SEF90638.1"/>
    </source>
</evidence>
<reference evidence="3 4" key="1">
    <citation type="submission" date="2016-10" db="EMBL/GenBank/DDBJ databases">
        <authorList>
            <person name="de Groot N.N."/>
        </authorList>
    </citation>
    <scope>NUCLEOTIDE SEQUENCE [LARGE SCALE GENOMIC DNA]</scope>
    <source>
        <strain evidence="3 4">CGMCC 4.7037</strain>
    </source>
</reference>
<organism evidence="3 4">
    <name type="scientific">Nonomuraea solani</name>
    <dbReference type="NCBI Taxonomy" id="1144553"/>
    <lineage>
        <taxon>Bacteria</taxon>
        <taxon>Bacillati</taxon>
        <taxon>Actinomycetota</taxon>
        <taxon>Actinomycetes</taxon>
        <taxon>Streptosporangiales</taxon>
        <taxon>Streptosporangiaceae</taxon>
        <taxon>Nonomuraea</taxon>
    </lineage>
</organism>
<feature type="domain" description="DUF7824" evidence="2">
    <location>
        <begin position="504"/>
        <end position="585"/>
    </location>
</feature>
<dbReference type="AlphaFoldDB" id="A0A1H5VUJ8"/>
<sequence length="938" mass="100525">MDHWGQVRKLIVNGPIHRLAAYVKSLDDDGRKQVAAGLPGLLKELRAGFDRWDDSLAAYAPALRVTGAATIGGAAGAAAWLVRREFAPRWASVDDDAHLVLAALADRPAAWRADLAERLVLRLRTANDRGMGLALALLRQTGIEPPQHDPLVSGWADGPSAKLGDDPLLDHLLPRLFEAEGVGQVLQWEKDPRQGWLAALPALAEAGRVKREALIDGCVRRFLRGGTPIDLRFFVRLHEVLDPTPAEVAAHARDYLSLLPAAPGPVAELAMKRLRTCGDLTPDDLAEAWESLLFRAERKLVRAGLSWLDRSVRRTPALANVLATPLARAFAADSAELQERAVELAVAHAGGMGEEGRATVREAIELLPPHLGHQAATVFAGGLVAEAEPMFLPPPLPPAPERVHELEFPAVSIEELDRRLMEHPASWQEWERLVAGFVMLVARDRAAVVAALRPRLMGGQSWVYRQQSWERIDLWFQGAVHSLTVTTQMSRAWRRVMPARGAAPHRLLIHRAAEILRAAEEGTLPPLLLATPTHSTGHVAAAELVRRMEVIEAAGAKPLAADLQQALLRLPRTPDPEAAARAARLTSPAGEIIASWTCPDVEITVGWSCGRDGEEHDWNDRSCDHSVVPVMSAKATPTGLPLVDLMLDVSEEGTLAMYHDWWSSMLPSHRDLAAAHLVPYLFTYYYNATSISPGQARDLARADGPAGSAFAAVLARLLGRRDLPEAIDVLLEVAARDELPAAEIGRHLALFVAGGEARMIDVITTLDSVAQRGAPAHVWRIAAAALPDLLPAPGERPRNGLTGFVKLALATAEWSDARGEIPAVRDLAARKGNSGLLRELRRLHDRLTTAPAHSAADPDDSTTPARSAANAANSTAPAAPESGADGITAPADQDTGANVITAPAGHRAGGATAADREAGSAATAHQRARGATAADVEG</sequence>
<dbReference type="EMBL" id="FNVT01000001">
    <property type="protein sequence ID" value="SEF90638.1"/>
    <property type="molecule type" value="Genomic_DNA"/>
</dbReference>
<name>A0A1H5VUJ8_9ACTN</name>
<evidence type="ECO:0000256" key="1">
    <source>
        <dbReference type="SAM" id="MobiDB-lite"/>
    </source>
</evidence>
<proteinExistence type="predicted"/>
<accession>A0A1H5VUJ8</accession>
<keyword evidence="4" id="KW-1185">Reference proteome</keyword>
<dbReference type="Proteomes" id="UP000236732">
    <property type="component" value="Unassembled WGS sequence"/>
</dbReference>
<evidence type="ECO:0000313" key="4">
    <source>
        <dbReference type="Proteomes" id="UP000236732"/>
    </source>
</evidence>